<dbReference type="SUPFAM" id="SSF55874">
    <property type="entry name" value="ATPase domain of HSP90 chaperone/DNA topoisomerase II/histidine kinase"/>
    <property type="match status" value="1"/>
</dbReference>
<dbReference type="PROSITE" id="PS50112">
    <property type="entry name" value="PAS"/>
    <property type="match status" value="1"/>
</dbReference>
<dbReference type="InterPro" id="IPR000014">
    <property type="entry name" value="PAS"/>
</dbReference>
<dbReference type="PROSITE" id="PS50109">
    <property type="entry name" value="HIS_KIN"/>
    <property type="match status" value="1"/>
</dbReference>
<dbReference type="CDD" id="cd00130">
    <property type="entry name" value="PAS"/>
    <property type="match status" value="1"/>
</dbReference>
<dbReference type="InterPro" id="IPR036097">
    <property type="entry name" value="HisK_dim/P_sf"/>
</dbReference>
<keyword evidence="3" id="KW-0597">Phosphoprotein</keyword>
<name>A0AA41QM63_9HYPH</name>
<dbReference type="SMART" id="SM00388">
    <property type="entry name" value="HisKA"/>
    <property type="match status" value="1"/>
</dbReference>
<dbReference type="PANTHER" id="PTHR43547">
    <property type="entry name" value="TWO-COMPONENT HISTIDINE KINASE"/>
    <property type="match status" value="1"/>
</dbReference>
<dbReference type="SUPFAM" id="SSF55785">
    <property type="entry name" value="PYP-like sensor domain (PAS domain)"/>
    <property type="match status" value="1"/>
</dbReference>
<feature type="region of interest" description="Disordered" evidence="4">
    <location>
        <begin position="260"/>
        <end position="294"/>
    </location>
</feature>
<dbReference type="InterPro" id="IPR003661">
    <property type="entry name" value="HisK_dim/P_dom"/>
</dbReference>
<sequence length="983" mass="104500">MTDGQWIKSPTARRVIEYWADARPAWLWSGDGSELLWRNGAARFFMARIKKNGPKLLSSPTPIKGQVARLIRLGSTGRTSLSRIQFLAGDKPISATCAVTPLHVADGDTGLLIVAVDPIDSTLIEDVRPDAVTRSLLPRDAEYLVLGGDDQPVTGSSLALTLGGDATAALGDGETELDGRRYTATRFRAGPNGTTLVLLEPTAPAPEPEIAVEEALPPPSAEEPVTDLEAWADADGPEELPDGTVDTSIDPAWAAVEAAARASLEAPEKPQPAHDDGEEIEGETAATEAPSESGRLSGLFEKLSQDDELYAPLNAVDEPEAEQQGTLDAETEFAPVAQQVEVETYTPEIEPEQSAEVAPPELEQPVEPEAAAPQLVRIVGRRFTPAEAPETVPTDIAEDLPPDEAAPNEDLVESEKAEAEPVAEGAEPPAATEAPPATSSDADAVERVSRYNFDELSRILNDRVSGELGPQSRRTSIEEIIASNPNPTPPPAPAQQQPTGSLINLGGETLVLNRLPLGILVFRDQQVLFANRAITEMIGYESVESLRNAGLASIFPAASDEQPEAGPVNHLVQRDGTLVPVTARLQSISWQGRPALMLSASATEVRTGHEGAVHAFAEMLAETREDGFIQANRAGVISGVSAHARIVLQRSETELVGKPLTSIIQPEDQAALRTFLERPARFAETARPVLTVRGADPAVEVMLFVQGQAGIVAGYFGFVRRRDGATQLPASDAEGDPVLLGRLSRGLRRPLNTIIGFSDLISSAAFGEIGNPRYKEYALDIKAAGHEITALVEELDDYTRLRDGRYSPRPTDVDLAALLESCVIRVRGQANAARVLVRSAISERLPRIRADRASLGQAVLNLLASAIDQTPVGGAVVLSAKLEDDGSVAVHVRDSANAQADQSERFVVFRDGVGKDGQMLTPVRSTVGLALTRSLLAVNACSLSVDPAGSVGTIFSLVIPRELVTKGQLPPPPPEDDAGPLSP</sequence>
<dbReference type="SMART" id="SM00091">
    <property type="entry name" value="PAS"/>
    <property type="match status" value="2"/>
</dbReference>
<reference evidence="7" key="1">
    <citation type="submission" date="2022-03" db="EMBL/GenBank/DDBJ databases">
        <title>The complete genome sequence of a Methyloterrigena soli.</title>
        <authorList>
            <person name="Zi Z."/>
        </authorList>
    </citation>
    <scope>NUCLEOTIDE SEQUENCE</scope>
    <source>
        <strain evidence="7">M48</strain>
    </source>
</reference>
<gene>
    <name evidence="7" type="ORF">ML536_04350</name>
</gene>
<proteinExistence type="predicted"/>
<organism evidence="7 8">
    <name type="scientific">Paradevosia shaoguanensis</name>
    <dbReference type="NCBI Taxonomy" id="1335043"/>
    <lineage>
        <taxon>Bacteria</taxon>
        <taxon>Pseudomonadati</taxon>
        <taxon>Pseudomonadota</taxon>
        <taxon>Alphaproteobacteria</taxon>
        <taxon>Hyphomicrobiales</taxon>
        <taxon>Devosiaceae</taxon>
        <taxon>Paradevosia</taxon>
    </lineage>
</organism>
<feature type="domain" description="PAS" evidence="6">
    <location>
        <begin position="613"/>
        <end position="678"/>
    </location>
</feature>
<dbReference type="Proteomes" id="UP001156140">
    <property type="component" value="Unassembled WGS sequence"/>
</dbReference>
<evidence type="ECO:0000313" key="8">
    <source>
        <dbReference type="Proteomes" id="UP001156140"/>
    </source>
</evidence>
<dbReference type="AlphaFoldDB" id="A0AA41QM63"/>
<dbReference type="Gene3D" id="3.30.565.10">
    <property type="entry name" value="Histidine kinase-like ATPase, C-terminal domain"/>
    <property type="match status" value="1"/>
</dbReference>
<dbReference type="CDD" id="cd00082">
    <property type="entry name" value="HisKA"/>
    <property type="match status" value="1"/>
</dbReference>
<dbReference type="EMBL" id="JALAZD010000001">
    <property type="protein sequence ID" value="MCI0126051.1"/>
    <property type="molecule type" value="Genomic_DNA"/>
</dbReference>
<evidence type="ECO:0000313" key="7">
    <source>
        <dbReference type="EMBL" id="MCI0126051.1"/>
    </source>
</evidence>
<feature type="compositionally biased region" description="Acidic residues" evidence="4">
    <location>
        <begin position="396"/>
        <end position="412"/>
    </location>
</feature>
<feature type="region of interest" description="Disordered" evidence="4">
    <location>
        <begin position="384"/>
        <end position="445"/>
    </location>
</feature>
<dbReference type="SUPFAM" id="SSF47384">
    <property type="entry name" value="Homodimeric domain of signal transducing histidine kinase"/>
    <property type="match status" value="1"/>
</dbReference>
<evidence type="ECO:0000256" key="4">
    <source>
        <dbReference type="SAM" id="MobiDB-lite"/>
    </source>
</evidence>
<feature type="compositionally biased region" description="Low complexity" evidence="4">
    <location>
        <begin position="420"/>
        <end position="437"/>
    </location>
</feature>
<feature type="region of interest" description="Disordered" evidence="4">
    <location>
        <begin position="349"/>
        <end position="368"/>
    </location>
</feature>
<keyword evidence="8" id="KW-1185">Reference proteome</keyword>
<dbReference type="InterPro" id="IPR035965">
    <property type="entry name" value="PAS-like_dom_sf"/>
</dbReference>
<dbReference type="RefSeq" id="WP_281735089.1">
    <property type="nucleotide sequence ID" value="NZ_JAKETQ010000001.1"/>
</dbReference>
<evidence type="ECO:0000259" key="6">
    <source>
        <dbReference type="PROSITE" id="PS50112"/>
    </source>
</evidence>
<evidence type="ECO:0000256" key="1">
    <source>
        <dbReference type="ARBA" id="ARBA00000085"/>
    </source>
</evidence>
<feature type="domain" description="Histidine kinase" evidence="5">
    <location>
        <begin position="742"/>
        <end position="963"/>
    </location>
</feature>
<dbReference type="EC" id="2.7.13.3" evidence="2"/>
<evidence type="ECO:0000256" key="3">
    <source>
        <dbReference type="ARBA" id="ARBA00022553"/>
    </source>
</evidence>
<dbReference type="PANTHER" id="PTHR43547:SF2">
    <property type="entry name" value="HYBRID SIGNAL TRANSDUCTION HISTIDINE KINASE C"/>
    <property type="match status" value="1"/>
</dbReference>
<comment type="caution">
    <text evidence="7">The sequence shown here is derived from an EMBL/GenBank/DDBJ whole genome shotgun (WGS) entry which is preliminary data.</text>
</comment>
<dbReference type="GO" id="GO:0000155">
    <property type="term" value="F:phosphorelay sensor kinase activity"/>
    <property type="evidence" value="ECO:0007669"/>
    <property type="project" value="InterPro"/>
</dbReference>
<comment type="catalytic activity">
    <reaction evidence="1">
        <text>ATP + protein L-histidine = ADP + protein N-phospho-L-histidine.</text>
        <dbReference type="EC" id="2.7.13.3"/>
    </reaction>
</comment>
<feature type="compositionally biased region" description="Basic and acidic residues" evidence="4">
    <location>
        <begin position="266"/>
        <end position="275"/>
    </location>
</feature>
<dbReference type="InterPro" id="IPR036890">
    <property type="entry name" value="HATPase_C_sf"/>
</dbReference>
<evidence type="ECO:0000256" key="2">
    <source>
        <dbReference type="ARBA" id="ARBA00012438"/>
    </source>
</evidence>
<protein>
    <recommendedName>
        <fullName evidence="2">histidine kinase</fullName>
        <ecNumber evidence="2">2.7.13.3</ecNumber>
    </recommendedName>
</protein>
<accession>A0AA41QM63</accession>
<evidence type="ECO:0000259" key="5">
    <source>
        <dbReference type="PROSITE" id="PS50109"/>
    </source>
</evidence>
<dbReference type="Gene3D" id="1.10.287.130">
    <property type="match status" value="1"/>
</dbReference>
<dbReference type="InterPro" id="IPR005467">
    <property type="entry name" value="His_kinase_dom"/>
</dbReference>